<organism evidence="1">
    <name type="scientific">Mycobacterium riyadhense</name>
    <dbReference type="NCBI Taxonomy" id="486698"/>
    <lineage>
        <taxon>Bacteria</taxon>
        <taxon>Bacillati</taxon>
        <taxon>Actinomycetota</taxon>
        <taxon>Actinomycetes</taxon>
        <taxon>Mycobacteriales</taxon>
        <taxon>Mycobacteriaceae</taxon>
        <taxon>Mycobacterium</taxon>
    </lineage>
</organism>
<dbReference type="InterPro" id="IPR036689">
    <property type="entry name" value="ESAT-6-like_sf"/>
</dbReference>
<dbReference type="AlphaFoldDB" id="A0A653EY82"/>
<proteinExistence type="predicted"/>
<evidence type="ECO:0000313" key="1">
    <source>
        <dbReference type="EMBL" id="VTP02299.1"/>
    </source>
</evidence>
<reference evidence="1" key="1">
    <citation type="submission" date="2019-05" db="EMBL/GenBank/DDBJ databases">
        <authorList>
            <person name="Naeem R."/>
            <person name="Antony C."/>
            <person name="Guan Q."/>
        </authorList>
    </citation>
    <scope>NUCLEOTIDE SEQUENCE</scope>
    <source>
        <strain evidence="1">2</strain>
    </source>
</reference>
<dbReference type="Gene3D" id="1.10.287.1060">
    <property type="entry name" value="ESAT-6-like"/>
    <property type="match status" value="1"/>
</dbReference>
<dbReference type="SUPFAM" id="SSF140453">
    <property type="entry name" value="EsxAB dimer-like"/>
    <property type="match status" value="1"/>
</dbReference>
<gene>
    <name evidence="1" type="ORF">BIN_B_04453</name>
</gene>
<name>A0A653EY82_9MYCO</name>
<protein>
    <submittedName>
        <fullName evidence="1">Proteins of 100 residues with WXG</fullName>
    </submittedName>
</protein>
<sequence length="102" mass="10963">MSQPLNTDHAQMMSAAAQMDNIASEVLAALGRYGTMNQNLTGSGFIGDAAMASMASTEDIQNTGHQVSARFQSVIDMIKRSAHQYQEVNNQNRAALSNIQST</sequence>
<dbReference type="EMBL" id="LR589131">
    <property type="protein sequence ID" value="VTP02299.1"/>
    <property type="molecule type" value="Genomic_DNA"/>
</dbReference>
<accession>A0A653EY82</accession>